<evidence type="ECO:0000259" key="2">
    <source>
        <dbReference type="Pfam" id="PF15607"/>
    </source>
</evidence>
<accession>A0AB73BLS0</accession>
<dbReference type="InterPro" id="IPR028946">
    <property type="entry name" value="Ntox44"/>
</dbReference>
<dbReference type="Pfam" id="PF15607">
    <property type="entry name" value="Ntox44"/>
    <property type="match status" value="1"/>
</dbReference>
<comment type="caution">
    <text evidence="3">The sequence shown here is derived from an EMBL/GenBank/DDBJ whole genome shotgun (WGS) entry which is preliminary data.</text>
</comment>
<dbReference type="AlphaFoldDB" id="A0AB73BLS0"/>
<name>A0AB73BLS0_9GAMM</name>
<dbReference type="Proteomes" id="UP000324162">
    <property type="component" value="Unassembled WGS sequence"/>
</dbReference>
<dbReference type="EMBL" id="SEUK01000035">
    <property type="protein sequence ID" value="KAA1164689.1"/>
    <property type="molecule type" value="Genomic_DNA"/>
</dbReference>
<feature type="domain" description="Bacterial toxin 44" evidence="2">
    <location>
        <begin position="68"/>
        <end position="156"/>
    </location>
</feature>
<proteinExistence type="predicted"/>
<evidence type="ECO:0000256" key="1">
    <source>
        <dbReference type="SAM" id="MobiDB-lite"/>
    </source>
</evidence>
<reference evidence="3 4" key="1">
    <citation type="submission" date="2019-01" db="EMBL/GenBank/DDBJ databases">
        <title>Genome sequences of marine Pseudoalteromonas species.</title>
        <authorList>
            <person name="Boraston A.B."/>
            <person name="Hehemann J.-H."/>
            <person name="Vickers C.J."/>
            <person name="Salama-Alber O."/>
            <person name="Abe K."/>
            <person name="Hettle A.J."/>
        </authorList>
    </citation>
    <scope>NUCLEOTIDE SEQUENCE [LARGE SCALE GENOMIC DNA]</scope>
    <source>
        <strain evidence="3 4">PS42</strain>
    </source>
</reference>
<gene>
    <name evidence="3" type="ORF">EU508_01460</name>
</gene>
<protein>
    <recommendedName>
        <fullName evidence="2">Bacterial toxin 44 domain-containing protein</fullName>
    </recommendedName>
</protein>
<organism evidence="3 4">
    <name type="scientific">Pseudoalteromonas fuliginea</name>
    <dbReference type="NCBI Taxonomy" id="1872678"/>
    <lineage>
        <taxon>Bacteria</taxon>
        <taxon>Pseudomonadati</taxon>
        <taxon>Pseudomonadota</taxon>
        <taxon>Gammaproteobacteria</taxon>
        <taxon>Alteromonadales</taxon>
        <taxon>Pseudoalteromonadaceae</taxon>
        <taxon>Pseudoalteromonas</taxon>
    </lineage>
</organism>
<sequence>MMRLSVLMPIARQNQRRLIGKQRNHSTLNINGVLRTSRNWYAGMKKTHSTTGAIAGGFARLVAMHRAGGALDLAHDDESDYVGSAEMGNFLYGANGRAMGLPGWALIRGAAGYQAISNHGYTWRSFSQGVVNFIQDEGDKQGNPAQTIRGIKHHDEVFVHNINNPNKMSCQDIESKSENGTSTGPGGGEGGNGGNNSWGGGQVIIGGSGGSKTCFVQDGFATYCWAN</sequence>
<evidence type="ECO:0000313" key="3">
    <source>
        <dbReference type="EMBL" id="KAA1164689.1"/>
    </source>
</evidence>
<feature type="compositionally biased region" description="Gly residues" evidence="1">
    <location>
        <begin position="183"/>
        <end position="199"/>
    </location>
</feature>
<feature type="region of interest" description="Disordered" evidence="1">
    <location>
        <begin position="164"/>
        <end position="199"/>
    </location>
</feature>
<evidence type="ECO:0000313" key="4">
    <source>
        <dbReference type="Proteomes" id="UP000324162"/>
    </source>
</evidence>